<keyword evidence="2 4" id="KW-0560">Oxidoreductase</keyword>
<dbReference type="EMBL" id="JELY01002110">
    <property type="protein sequence ID" value="KYF53568.1"/>
    <property type="molecule type" value="Genomic_DNA"/>
</dbReference>
<sequence length="454" mass="49158">MRYLPHTPEEISEMLQAVGLSSLEELYSAIPKEARLTRPLAMDPPLDEASLMRHLEELAQKNRAGRMLSFLGAGAYEHHFPPAADQLLLRSEFYTAYTPYQPEVSQGTLQVIFEFQTIVSEILGLPVANASMYDGASALAEAVLMARRLTGRERTVLSGGVHPDYVGTVETYVHGIGTGKASLVRVDVGRDGAADVDALTQAIDETTACVVVGYPNFFGVVGDIRRVAEVCHQKGALLITATLDPYALALLESPGALGADIAVAEGQPLGLPPQYGGPNVGLFACRNDRKYLQQVPGRLVGETVDKHGTRGYVLTLATREQHIRRERATSNICTNSGLCATAVTMRMCMLGKRGFVEAARQCLAKTEHLKREIARLDGYSLPTGAPTFHEFVVKVRGGDAGKLTRALAEQGIIPGLDLGRVDRRRKDELLVAVTERHSRADLDRLVEGLAGFSG</sequence>
<dbReference type="Gene3D" id="3.40.640.10">
    <property type="entry name" value="Type I PLP-dependent aspartate aminotransferase-like (Major domain)"/>
    <property type="match status" value="1"/>
</dbReference>
<comment type="similarity">
    <text evidence="4">Belongs to the GcvP family. N-terminal subunit subfamily.</text>
</comment>
<evidence type="ECO:0000259" key="5">
    <source>
        <dbReference type="Pfam" id="PF02347"/>
    </source>
</evidence>
<dbReference type="InterPro" id="IPR020581">
    <property type="entry name" value="GDC_P"/>
</dbReference>
<reference evidence="6 7" key="1">
    <citation type="submission" date="2014-02" db="EMBL/GenBank/DDBJ databases">
        <title>The small core and large imbalanced accessory genome model reveals a collaborative survival strategy of Sorangium cellulosum strains in nature.</title>
        <authorList>
            <person name="Han K."/>
            <person name="Peng R."/>
            <person name="Blom J."/>
            <person name="Li Y.-Z."/>
        </authorList>
    </citation>
    <scope>NUCLEOTIDE SEQUENCE [LARGE SCALE GENOMIC DNA]</scope>
    <source>
        <strain evidence="6 7">So0157-25</strain>
    </source>
</reference>
<dbReference type="Gene3D" id="3.90.1150.10">
    <property type="entry name" value="Aspartate Aminotransferase, domain 1"/>
    <property type="match status" value="1"/>
</dbReference>
<dbReference type="InterPro" id="IPR049315">
    <property type="entry name" value="GDC-P_N"/>
</dbReference>
<dbReference type="InterPro" id="IPR023010">
    <property type="entry name" value="GcvPA"/>
</dbReference>
<dbReference type="GO" id="GO:0019464">
    <property type="term" value="P:glycine decarboxylation via glycine cleavage system"/>
    <property type="evidence" value="ECO:0007669"/>
    <property type="project" value="UniProtKB-UniRule"/>
</dbReference>
<dbReference type="GO" id="GO:0004375">
    <property type="term" value="F:glycine dehydrogenase (decarboxylating) activity"/>
    <property type="evidence" value="ECO:0007669"/>
    <property type="project" value="UniProtKB-EC"/>
</dbReference>
<dbReference type="CDD" id="cd00613">
    <property type="entry name" value="GDC-P"/>
    <property type="match status" value="1"/>
</dbReference>
<dbReference type="PIRSF" id="PIRSF006815">
    <property type="entry name" value="GcvPA"/>
    <property type="match status" value="1"/>
</dbReference>
<proteinExistence type="inferred from homology"/>
<gene>
    <name evidence="4" type="primary">gcvPA</name>
    <name evidence="6" type="ORF">BE08_24150</name>
</gene>
<dbReference type="InterPro" id="IPR015421">
    <property type="entry name" value="PyrdxlP-dep_Trfase_major"/>
</dbReference>
<dbReference type="EC" id="1.4.4.2" evidence="4"/>
<name>A0A150PDI8_SORCE</name>
<evidence type="ECO:0000313" key="7">
    <source>
        <dbReference type="Proteomes" id="UP000075420"/>
    </source>
</evidence>
<dbReference type="Pfam" id="PF02347">
    <property type="entry name" value="GDC-P"/>
    <property type="match status" value="1"/>
</dbReference>
<dbReference type="NCBIfam" id="NF001696">
    <property type="entry name" value="PRK00451.1"/>
    <property type="match status" value="1"/>
</dbReference>
<feature type="domain" description="Glycine cleavage system P-protein N-terminal" evidence="5">
    <location>
        <begin position="1"/>
        <end position="447"/>
    </location>
</feature>
<dbReference type="Proteomes" id="UP000075420">
    <property type="component" value="Unassembled WGS sequence"/>
</dbReference>
<comment type="caution">
    <text evidence="6">The sequence shown here is derived from an EMBL/GenBank/DDBJ whole genome shotgun (WGS) entry which is preliminary data.</text>
</comment>
<organism evidence="6 7">
    <name type="scientific">Sorangium cellulosum</name>
    <name type="common">Polyangium cellulosum</name>
    <dbReference type="NCBI Taxonomy" id="56"/>
    <lineage>
        <taxon>Bacteria</taxon>
        <taxon>Pseudomonadati</taxon>
        <taxon>Myxococcota</taxon>
        <taxon>Polyangia</taxon>
        <taxon>Polyangiales</taxon>
        <taxon>Polyangiaceae</taxon>
        <taxon>Sorangium</taxon>
    </lineage>
</organism>
<dbReference type="InterPro" id="IPR015422">
    <property type="entry name" value="PyrdxlP-dep_Trfase_small"/>
</dbReference>
<accession>A0A150PDI8</accession>
<evidence type="ECO:0000313" key="6">
    <source>
        <dbReference type="EMBL" id="KYF53568.1"/>
    </source>
</evidence>
<evidence type="ECO:0000256" key="1">
    <source>
        <dbReference type="ARBA" id="ARBA00003788"/>
    </source>
</evidence>
<dbReference type="PANTHER" id="PTHR42806:SF1">
    <property type="entry name" value="GLYCINE DEHYDROGENASE (DECARBOXYLATING)"/>
    <property type="match status" value="1"/>
</dbReference>
<dbReference type="AlphaFoldDB" id="A0A150PDI8"/>
<comment type="catalytic activity">
    <reaction evidence="3 4">
        <text>N(6)-[(R)-lipoyl]-L-lysyl-[glycine-cleavage complex H protein] + glycine + H(+) = N(6)-[(R)-S(8)-aminomethyldihydrolipoyl]-L-lysyl-[glycine-cleavage complex H protein] + CO2</text>
        <dbReference type="Rhea" id="RHEA:24304"/>
        <dbReference type="Rhea" id="RHEA-COMP:10494"/>
        <dbReference type="Rhea" id="RHEA-COMP:10495"/>
        <dbReference type="ChEBI" id="CHEBI:15378"/>
        <dbReference type="ChEBI" id="CHEBI:16526"/>
        <dbReference type="ChEBI" id="CHEBI:57305"/>
        <dbReference type="ChEBI" id="CHEBI:83099"/>
        <dbReference type="ChEBI" id="CHEBI:83143"/>
        <dbReference type="EC" id="1.4.4.2"/>
    </reaction>
</comment>
<evidence type="ECO:0000256" key="2">
    <source>
        <dbReference type="ARBA" id="ARBA00023002"/>
    </source>
</evidence>
<comment type="function">
    <text evidence="1 4">The glycine cleavage system catalyzes the degradation of glycine. The P protein binds the alpha-amino group of glycine through its pyridoxal phosphate cofactor; CO(2) is released and the remaining methylamine moiety is then transferred to the lipoamide cofactor of the H protein.</text>
</comment>
<dbReference type="GO" id="GO:0009116">
    <property type="term" value="P:nucleoside metabolic process"/>
    <property type="evidence" value="ECO:0007669"/>
    <property type="project" value="InterPro"/>
</dbReference>
<dbReference type="PANTHER" id="PTHR42806">
    <property type="entry name" value="GLYCINE CLEAVAGE SYSTEM P-PROTEIN"/>
    <property type="match status" value="1"/>
</dbReference>
<evidence type="ECO:0000256" key="4">
    <source>
        <dbReference type="HAMAP-Rule" id="MF_00712"/>
    </source>
</evidence>
<dbReference type="HAMAP" id="MF_00712">
    <property type="entry name" value="GcvPA"/>
    <property type="match status" value="1"/>
</dbReference>
<comment type="subunit">
    <text evidence="4">The glycine cleavage system is composed of four proteins: P, T, L and H. In this organism, the P 'protein' is a heterodimer of two subunits.</text>
</comment>
<dbReference type="InterPro" id="IPR015424">
    <property type="entry name" value="PyrdxlP-dep_Trfase"/>
</dbReference>
<dbReference type="SUPFAM" id="SSF53383">
    <property type="entry name" value="PLP-dependent transferases"/>
    <property type="match status" value="1"/>
</dbReference>
<evidence type="ECO:0000256" key="3">
    <source>
        <dbReference type="ARBA" id="ARBA00049026"/>
    </source>
</evidence>
<protein>
    <recommendedName>
        <fullName evidence="4">Probable glycine dehydrogenase (decarboxylating) subunit 1</fullName>
        <ecNumber evidence="4">1.4.4.2</ecNumber>
    </recommendedName>
    <alternativeName>
        <fullName evidence="4">Glycine cleavage system P-protein subunit 1</fullName>
    </alternativeName>
    <alternativeName>
        <fullName evidence="4">Glycine decarboxylase subunit 1</fullName>
    </alternativeName>
    <alternativeName>
        <fullName evidence="4">Glycine dehydrogenase (aminomethyl-transferring) subunit 1</fullName>
    </alternativeName>
</protein>